<comment type="subcellular location">
    <subcellularLocation>
        <location evidence="6">Cell membrane</location>
        <topology evidence="6">Lipid-anchor</topology>
    </subcellularLocation>
</comment>
<dbReference type="InterPro" id="IPR023959">
    <property type="entry name" value="LpqB"/>
</dbReference>
<dbReference type="PROSITE" id="PS51257">
    <property type="entry name" value="PROKAR_LIPOPROTEIN"/>
    <property type="match status" value="1"/>
</dbReference>
<keyword evidence="5 6" id="KW-0449">Lipoprotein</keyword>
<protein>
    <recommendedName>
        <fullName evidence="6">Lipoprotein LpqB</fullName>
    </recommendedName>
</protein>
<evidence type="ECO:0000259" key="8">
    <source>
        <dbReference type="SMART" id="SM00909"/>
    </source>
</evidence>
<gene>
    <name evidence="6" type="primary">lpqB</name>
    <name evidence="9" type="ORF">GCM10010446_57600</name>
</gene>
<accession>A0ABP6K2T9</accession>
<evidence type="ECO:0000313" key="9">
    <source>
        <dbReference type="EMBL" id="GAA2964443.1"/>
    </source>
</evidence>
<comment type="caution">
    <text evidence="9">The sequence shown here is derived from an EMBL/GenBank/DDBJ whole genome shotgun (WGS) entry which is preliminary data.</text>
</comment>
<keyword evidence="4 6" id="KW-0564">Palmitate</keyword>
<evidence type="ECO:0000256" key="7">
    <source>
        <dbReference type="SAM" id="MobiDB-lite"/>
    </source>
</evidence>
<dbReference type="SUPFAM" id="SSF63829">
    <property type="entry name" value="Calcium-dependent phosphotriesterase"/>
    <property type="match status" value="1"/>
</dbReference>
<dbReference type="Pfam" id="PF10646">
    <property type="entry name" value="Germane"/>
    <property type="match status" value="1"/>
</dbReference>
<evidence type="ECO:0000256" key="2">
    <source>
        <dbReference type="ARBA" id="ARBA00022729"/>
    </source>
</evidence>
<dbReference type="Pfam" id="PF25976">
    <property type="entry name" value="LpqB_N"/>
    <property type="match status" value="1"/>
</dbReference>
<keyword evidence="2 6" id="KW-0732">Signal</keyword>
<keyword evidence="3 6" id="KW-0472">Membrane</keyword>
<proteinExistence type="inferred from homology"/>
<feature type="domain" description="GerMN" evidence="8">
    <location>
        <begin position="231"/>
        <end position="329"/>
    </location>
</feature>
<dbReference type="Pfam" id="PF10647">
    <property type="entry name" value="Gmad1"/>
    <property type="match status" value="1"/>
</dbReference>
<comment type="similarity">
    <text evidence="6">Belongs to the LpqB lipoprotein family.</text>
</comment>
<keyword evidence="10" id="KW-1185">Reference proteome</keyword>
<sequence length="628" mass="67769">MGTERGRGGRRRVPRTTVLLGCGGLLLAGCASMPDSGDVEAVNASPRGDSQVRVYGMAPRDGAQPNEIVEGFLEAMTGDDPQFATARKYLTKKASEKWDPSRVTVLASGPVPQDQRASDREGGVYTYALTGTEIAEVNGQRAYRPVNREYRETIHLSRQGGPDGQEWRIDGLPQGLVLGESDFERIYSSVNKYYFASGTSSERTGAAHPWLVADPVYVRKRMDPQTQMDPVTQTVEALLSGPTNWLKPVVNSSFPTGTALKLKEGTKSLVFDDRNALKVPLNGKASNVGQKRCREMAAQLLFTVRDLTSYRAGQVELQRSDGSTLCVLGGDQAQDFAPERASGSPDYQYFLDTKHRLVRMVANTENTDADDEADPVPGPFGNGERQLGAVAVARDERRAAGVSQDARSLYVASVVSDGEPREPVLTSSAREKTDRLSAPSWDGRGDLWVADRDPRQPRLLRLPGGEGEPEEVKVVDGLDGARVEALKVSADGVRIALLVSQDGRTTLKLGRVERHGPADEPEVSVADLRPIAPQMEEVTAVSWAGRSRLVVVGRESGGVQQLRYLQTDGSTSDAQSVPGANRVTAVASADDDRLPLLAHSLEDGIVRLPPGANWKTVVSKGSSPVYPG</sequence>
<dbReference type="InterPro" id="IPR059026">
    <property type="entry name" value="LpqB_N"/>
</dbReference>
<dbReference type="Proteomes" id="UP001500403">
    <property type="component" value="Unassembled WGS sequence"/>
</dbReference>
<feature type="region of interest" description="Disordered" evidence="7">
    <location>
        <begin position="417"/>
        <end position="438"/>
    </location>
</feature>
<dbReference type="SMART" id="SM00909">
    <property type="entry name" value="Germane"/>
    <property type="match status" value="1"/>
</dbReference>
<dbReference type="HAMAP" id="MF_01373">
    <property type="entry name" value="LpqB_lipoprot"/>
    <property type="match status" value="1"/>
</dbReference>
<evidence type="ECO:0000256" key="6">
    <source>
        <dbReference type="HAMAP-Rule" id="MF_01373"/>
    </source>
</evidence>
<dbReference type="EMBL" id="BAAAUD010000055">
    <property type="protein sequence ID" value="GAA2964443.1"/>
    <property type="molecule type" value="Genomic_DNA"/>
</dbReference>
<keyword evidence="1 6" id="KW-1003">Cell membrane</keyword>
<dbReference type="InterPro" id="IPR019606">
    <property type="entry name" value="GerMN"/>
</dbReference>
<evidence type="ECO:0000256" key="1">
    <source>
        <dbReference type="ARBA" id="ARBA00022475"/>
    </source>
</evidence>
<evidence type="ECO:0000256" key="5">
    <source>
        <dbReference type="ARBA" id="ARBA00023288"/>
    </source>
</evidence>
<dbReference type="RefSeq" id="WP_344498974.1">
    <property type="nucleotide sequence ID" value="NZ_BAAAUD010000055.1"/>
</dbReference>
<organism evidence="9 10">
    <name type="scientific">Streptomyces enissocaesilis</name>
    <dbReference type="NCBI Taxonomy" id="332589"/>
    <lineage>
        <taxon>Bacteria</taxon>
        <taxon>Bacillati</taxon>
        <taxon>Actinomycetota</taxon>
        <taxon>Actinomycetes</taxon>
        <taxon>Kitasatosporales</taxon>
        <taxon>Streptomycetaceae</taxon>
        <taxon>Streptomyces</taxon>
        <taxon>Streptomyces rochei group</taxon>
    </lineage>
</organism>
<evidence type="ECO:0000256" key="3">
    <source>
        <dbReference type="ARBA" id="ARBA00023136"/>
    </source>
</evidence>
<evidence type="ECO:0000256" key="4">
    <source>
        <dbReference type="ARBA" id="ARBA00023139"/>
    </source>
</evidence>
<dbReference type="InterPro" id="IPR018910">
    <property type="entry name" value="LpqB_C"/>
</dbReference>
<reference evidence="10" key="1">
    <citation type="journal article" date="2019" name="Int. J. Syst. Evol. Microbiol.">
        <title>The Global Catalogue of Microorganisms (GCM) 10K type strain sequencing project: providing services to taxonomists for standard genome sequencing and annotation.</title>
        <authorList>
            <consortium name="The Broad Institute Genomics Platform"/>
            <consortium name="The Broad Institute Genome Sequencing Center for Infectious Disease"/>
            <person name="Wu L."/>
            <person name="Ma J."/>
        </authorList>
    </citation>
    <scope>NUCLEOTIDE SEQUENCE [LARGE SCALE GENOMIC DNA]</scope>
    <source>
        <strain evidence="10">JCM 9088</strain>
    </source>
</reference>
<evidence type="ECO:0000313" key="10">
    <source>
        <dbReference type="Proteomes" id="UP001500403"/>
    </source>
</evidence>
<name>A0ABP6K2T9_9ACTN</name>